<evidence type="ECO:0000313" key="3">
    <source>
        <dbReference type="Proteomes" id="UP000639396"/>
    </source>
</evidence>
<feature type="transmembrane region" description="Helical" evidence="1">
    <location>
        <begin position="32"/>
        <end position="49"/>
    </location>
</feature>
<proteinExistence type="predicted"/>
<sequence>MGEKVIVFTLAVAAALIAGVKDWKLASGKNRVVYVLVFLFAAYTGYGYVTDKPLPNLHSAVSLLFDQTANRLDTYLKPQKEPEAPVPEGENEDE</sequence>
<accession>A0A927CDP2</accession>
<protein>
    <submittedName>
        <fullName evidence="2">Uncharacterized protein</fullName>
    </submittedName>
</protein>
<keyword evidence="3" id="KW-1185">Reference proteome</keyword>
<comment type="caution">
    <text evidence="2">The sequence shown here is derived from an EMBL/GenBank/DDBJ whole genome shotgun (WGS) entry which is preliminary data.</text>
</comment>
<keyword evidence="1" id="KW-0472">Membrane</keyword>
<dbReference type="Proteomes" id="UP000639396">
    <property type="component" value="Unassembled WGS sequence"/>
</dbReference>
<dbReference type="RefSeq" id="WP_190930396.1">
    <property type="nucleotide sequence ID" value="NZ_JACXJA010000032.1"/>
</dbReference>
<organism evidence="2 3">
    <name type="scientific">Paenibacillus oceani</name>
    <dbReference type="NCBI Taxonomy" id="2772510"/>
    <lineage>
        <taxon>Bacteria</taxon>
        <taxon>Bacillati</taxon>
        <taxon>Bacillota</taxon>
        <taxon>Bacilli</taxon>
        <taxon>Bacillales</taxon>
        <taxon>Paenibacillaceae</taxon>
        <taxon>Paenibacillus</taxon>
    </lineage>
</organism>
<evidence type="ECO:0000256" key="1">
    <source>
        <dbReference type="SAM" id="Phobius"/>
    </source>
</evidence>
<name>A0A927CDP2_9BACL</name>
<keyword evidence="1" id="KW-0812">Transmembrane</keyword>
<dbReference type="AlphaFoldDB" id="A0A927CDP2"/>
<keyword evidence="1" id="KW-1133">Transmembrane helix</keyword>
<evidence type="ECO:0000313" key="2">
    <source>
        <dbReference type="EMBL" id="MBD2864773.1"/>
    </source>
</evidence>
<reference evidence="2" key="1">
    <citation type="submission" date="2020-09" db="EMBL/GenBank/DDBJ databases">
        <title>A novel bacterium of genus Paenibacillus, isolated from South China Sea.</title>
        <authorList>
            <person name="Huang H."/>
            <person name="Mo K."/>
            <person name="Hu Y."/>
        </authorList>
    </citation>
    <scope>NUCLEOTIDE SEQUENCE</scope>
    <source>
        <strain evidence="2">IB182363</strain>
    </source>
</reference>
<dbReference type="EMBL" id="JACXJA010000032">
    <property type="protein sequence ID" value="MBD2864773.1"/>
    <property type="molecule type" value="Genomic_DNA"/>
</dbReference>
<gene>
    <name evidence="2" type="ORF">IDH45_22590</name>
</gene>